<dbReference type="EMBL" id="AP018205">
    <property type="protein sequence ID" value="BAY59525.1"/>
    <property type="molecule type" value="Genomic_DNA"/>
</dbReference>
<organism evidence="2 3">
    <name type="scientific">Leptolyngbya boryana NIES-2135</name>
    <dbReference type="NCBI Taxonomy" id="1973484"/>
    <lineage>
        <taxon>Bacteria</taxon>
        <taxon>Bacillati</taxon>
        <taxon>Cyanobacteriota</taxon>
        <taxon>Cyanophyceae</taxon>
        <taxon>Leptolyngbyales</taxon>
        <taxon>Leptolyngbyaceae</taxon>
        <taxon>Leptolyngbya group</taxon>
        <taxon>Leptolyngbya</taxon>
    </lineage>
</organism>
<geneLocation type="plasmid" evidence="2">
    <name>plasmid2</name>
</geneLocation>
<keyword evidence="3" id="KW-1185">Reference proteome</keyword>
<protein>
    <submittedName>
        <fullName evidence="2">Uncharacterized protein</fullName>
    </submittedName>
</protein>
<keyword evidence="1" id="KW-0175">Coiled coil</keyword>
<evidence type="ECO:0000256" key="1">
    <source>
        <dbReference type="SAM" id="Coils"/>
    </source>
</evidence>
<evidence type="ECO:0000313" key="2">
    <source>
        <dbReference type="EMBL" id="BAY59525.1"/>
    </source>
</evidence>
<name>A0A1Z4JRX8_LEPBY</name>
<evidence type="ECO:0000313" key="3">
    <source>
        <dbReference type="Proteomes" id="UP000217895"/>
    </source>
</evidence>
<gene>
    <name evidence="2" type="ORF">NIES2135_64020</name>
</gene>
<reference evidence="2 3" key="1">
    <citation type="submission" date="2017-06" db="EMBL/GenBank/DDBJ databases">
        <title>Genome sequencing of cyanobaciteial culture collection at National Institute for Environmental Studies (NIES).</title>
        <authorList>
            <person name="Hirose Y."/>
            <person name="Shimura Y."/>
            <person name="Fujisawa T."/>
            <person name="Nakamura Y."/>
            <person name="Kawachi M."/>
        </authorList>
    </citation>
    <scope>NUCLEOTIDE SEQUENCE [LARGE SCALE GENOMIC DNA]</scope>
    <source>
        <strain evidence="2 3">NIES-2135</strain>
        <plasmid evidence="3">Plasmid Plasmid2 dna</plasmid>
    </source>
</reference>
<proteinExistence type="predicted"/>
<sequence>MKRGGLSIFCPSCSDLSICRAIPPQTIGLPKDRRWCKSKYNDMQWFRRVRECQTCKHKFPTAETSESLLDEMARLREQLAEENRQKTQELLDLHEQLAEHNRKVMRRIRARGNWVVREETIALELAQEFVRRSAWWLNHPSGQDVRAPRYAERIYKSAHGWTLEFGANKFLVGKAIERCQKVVIAFLESTESVKPQSLADLKKALSLQISGSVANCNDEEYQGCYPVYSGQLVFGNAAIDIADAVDFLFEEAEIDALFIR</sequence>
<dbReference type="Proteomes" id="UP000217895">
    <property type="component" value="Plasmid Plasmid2 dna"/>
</dbReference>
<keyword evidence="2" id="KW-0614">Plasmid</keyword>
<accession>A0A1Z4JRX8</accession>
<feature type="coiled-coil region" evidence="1">
    <location>
        <begin position="62"/>
        <end position="103"/>
    </location>
</feature>
<dbReference type="AlphaFoldDB" id="A0A1Z4JRX8"/>